<organism evidence="1">
    <name type="scientific">freshwater metagenome</name>
    <dbReference type="NCBI Taxonomy" id="449393"/>
    <lineage>
        <taxon>unclassified sequences</taxon>
        <taxon>metagenomes</taxon>
        <taxon>ecological metagenomes</taxon>
    </lineage>
</organism>
<proteinExistence type="predicted"/>
<reference evidence="1" key="1">
    <citation type="submission" date="2020-05" db="EMBL/GenBank/DDBJ databases">
        <authorList>
            <person name="Chiriac C."/>
            <person name="Salcher M."/>
            <person name="Ghai R."/>
            <person name="Kavagutti S V."/>
        </authorList>
    </citation>
    <scope>NUCLEOTIDE SEQUENCE</scope>
</reference>
<sequence>MSDDALTTDQLDAVQAVVDRVSAYQESAPESTVETALLEGLEQAQVGLDSHQVRLLAEAIEADDGPADAAVVLGG</sequence>
<protein>
    <submittedName>
        <fullName evidence="1">Unannotated protein</fullName>
    </submittedName>
</protein>
<name>A0A6J6SB29_9ZZZZ</name>
<accession>A0A6J6SB29</accession>
<dbReference type="AlphaFoldDB" id="A0A6J6SB29"/>
<evidence type="ECO:0000313" key="1">
    <source>
        <dbReference type="EMBL" id="CAB4731878.1"/>
    </source>
</evidence>
<gene>
    <name evidence="1" type="ORF">UFOPK2579_02628</name>
</gene>
<dbReference type="EMBL" id="CAEZXR010000410">
    <property type="protein sequence ID" value="CAB4731878.1"/>
    <property type="molecule type" value="Genomic_DNA"/>
</dbReference>